<feature type="compositionally biased region" description="Low complexity" evidence="1">
    <location>
        <begin position="597"/>
        <end position="607"/>
    </location>
</feature>
<evidence type="ECO:0000313" key="5">
    <source>
        <dbReference type="EMBL" id="RKO94086.1"/>
    </source>
</evidence>
<dbReference type="Pfam" id="PF21866">
    <property type="entry name" value="DUF6915"/>
    <property type="match status" value="1"/>
</dbReference>
<feature type="domain" description="DUF6915" evidence="4">
    <location>
        <begin position="147"/>
        <end position="247"/>
    </location>
</feature>
<evidence type="ECO:0008006" key="7">
    <source>
        <dbReference type="Google" id="ProtNLM"/>
    </source>
</evidence>
<proteinExistence type="predicted"/>
<dbReference type="Pfam" id="PF14216">
    <property type="entry name" value="DUF4326"/>
    <property type="match status" value="1"/>
</dbReference>
<organism evidence="5 6">
    <name type="scientific">Blyttiomyces helicus</name>
    <dbReference type="NCBI Taxonomy" id="388810"/>
    <lineage>
        <taxon>Eukaryota</taxon>
        <taxon>Fungi</taxon>
        <taxon>Fungi incertae sedis</taxon>
        <taxon>Chytridiomycota</taxon>
        <taxon>Chytridiomycota incertae sedis</taxon>
        <taxon>Chytridiomycetes</taxon>
        <taxon>Chytridiomycetes incertae sedis</taxon>
        <taxon>Blyttiomyces</taxon>
    </lineage>
</organism>
<dbReference type="InterPro" id="IPR054061">
    <property type="entry name" value="DUF6915"/>
</dbReference>
<accession>A0A4P9WST2</accession>
<dbReference type="Pfam" id="PF21798">
    <property type="entry name" value="DUF6878"/>
    <property type="match status" value="1"/>
</dbReference>
<feature type="compositionally biased region" description="Low complexity" evidence="1">
    <location>
        <begin position="124"/>
        <end position="140"/>
    </location>
</feature>
<dbReference type="OrthoDB" id="272703at2759"/>
<sequence length="969" mass="107464">MTDTSDITSQPAAPLSDWEMKAFARAKLEAELFTLNKATLLNALTLAGVTRVVVSFDGYGDSGQIENVEAQTGHDPVTMPSAAIEIAEAVWDQAEPKRPIVAGRTTTALTATSSSTPRRRRSRSTTTSATPPPKTTLTPSEEAAMGHCYHHALSSVRKWGGVAEDYLPLHQWFDESKAITADFRHRALRHHAEGIFMLERFFGPTITISTGRVVPVRLIGEQHVIEDLGFIPSFADWVRCIRPQPWMGRAQPIHKLVDPFARRLAGPALRAPTTSNPARARPCRAFPCLETIMTTFTIESTYRIPIYRQRSYLAQTLAEACRLAIEDGDWEGQKEDYESAGETYVTGAWPGDVPPYSVPALSIPSHFGEALQRKAAHFEVLLGLLKVFALPTDGGPADEPFWRQRTHAAIAKAEAILAGARDPDDEGGVVTIEAASDAEAVEKAKVTATAAMESTAFPEHIDTDERREGVIAYIDRIAPDGHEPVIEDVEFDDDRIHARPRAGLSHFKETDMADYFTHFSCLLDVGTPENAARALDLYANTPEDEDGLRLSDGFDLSIQSEGGSELWIHDDCSGDPERAFGASNTPTPARSRAWMPSAAARMQSTSARARRSAGPAPTNGSPAPSKEMIPMPEIIETTVYRLDELSDAAKEKARAWYRQTGFDHDWFEFVYDDFERICAIVGVDLKTVPVRFYGGGTRGKPCIWFSGFWSQGDGACFEGRYSHAKDGPRKIRDHAPMDGELHRIADALQAIQRRNFYQLRATVTHRDRYYHEYCMAISVERDSPTGQDMTAAAEETVIEALRDLARWLYRQLEREYDYLTSDDVVDEAITANAYTFTAAGRFRARRVTVAASRRPWPEPPNGSEAAQMCKVLNKRVTGVPAGAVYIGRGSKWGNPFRIGPDGDRAAVIAKHERWLADQHNLLRALDELRGRDLVCFCAPLPCHGDLLRRLANATRDERIAWWRAVKAAA</sequence>
<name>A0A4P9WST2_9FUNG</name>
<evidence type="ECO:0000259" key="4">
    <source>
        <dbReference type="Pfam" id="PF21866"/>
    </source>
</evidence>
<gene>
    <name evidence="5" type="ORF">BDK51DRAFT_45753</name>
</gene>
<feature type="region of interest" description="Disordered" evidence="1">
    <location>
        <begin position="101"/>
        <end position="142"/>
    </location>
</feature>
<evidence type="ECO:0000313" key="6">
    <source>
        <dbReference type="Proteomes" id="UP000269721"/>
    </source>
</evidence>
<evidence type="ECO:0000259" key="2">
    <source>
        <dbReference type="Pfam" id="PF14216"/>
    </source>
</evidence>
<feature type="compositionally biased region" description="Low complexity" evidence="1">
    <location>
        <begin position="104"/>
        <end position="116"/>
    </location>
</feature>
<feature type="domain" description="DUF4326" evidence="2">
    <location>
        <begin position="880"/>
        <end position="948"/>
    </location>
</feature>
<evidence type="ECO:0000256" key="1">
    <source>
        <dbReference type="SAM" id="MobiDB-lite"/>
    </source>
</evidence>
<protein>
    <recommendedName>
        <fullName evidence="7">DUF4326 domain-containing protein</fullName>
    </recommendedName>
</protein>
<keyword evidence="6" id="KW-1185">Reference proteome</keyword>
<dbReference type="AlphaFoldDB" id="A0A4P9WST2"/>
<dbReference type="Proteomes" id="UP000269721">
    <property type="component" value="Unassembled WGS sequence"/>
</dbReference>
<dbReference type="EMBL" id="KZ994016">
    <property type="protein sequence ID" value="RKO94086.1"/>
    <property type="molecule type" value="Genomic_DNA"/>
</dbReference>
<dbReference type="InterPro" id="IPR049243">
    <property type="entry name" value="DUF6878"/>
</dbReference>
<dbReference type="InterPro" id="IPR025475">
    <property type="entry name" value="DUF4326"/>
</dbReference>
<feature type="region of interest" description="Disordered" evidence="1">
    <location>
        <begin position="577"/>
        <end position="630"/>
    </location>
</feature>
<evidence type="ECO:0000259" key="3">
    <source>
        <dbReference type="Pfam" id="PF21798"/>
    </source>
</evidence>
<reference evidence="6" key="1">
    <citation type="journal article" date="2018" name="Nat. Microbiol.">
        <title>Leveraging single-cell genomics to expand the fungal tree of life.</title>
        <authorList>
            <person name="Ahrendt S.R."/>
            <person name="Quandt C.A."/>
            <person name="Ciobanu D."/>
            <person name="Clum A."/>
            <person name="Salamov A."/>
            <person name="Andreopoulos B."/>
            <person name="Cheng J.F."/>
            <person name="Woyke T."/>
            <person name="Pelin A."/>
            <person name="Henrissat B."/>
            <person name="Reynolds N.K."/>
            <person name="Benny G.L."/>
            <person name="Smith M.E."/>
            <person name="James T.Y."/>
            <person name="Grigoriev I.V."/>
        </authorList>
    </citation>
    <scope>NUCLEOTIDE SEQUENCE [LARGE SCALE GENOMIC DNA]</scope>
</reference>
<feature type="domain" description="DUF6878" evidence="3">
    <location>
        <begin position="32"/>
        <end position="99"/>
    </location>
</feature>